<dbReference type="EMBL" id="CAXKWB010176511">
    <property type="protein sequence ID" value="CAL4252915.1"/>
    <property type="molecule type" value="Genomic_DNA"/>
</dbReference>
<organism evidence="1 2">
    <name type="scientific">Meganyctiphanes norvegica</name>
    <name type="common">Northern krill</name>
    <name type="synonym">Thysanopoda norvegica</name>
    <dbReference type="NCBI Taxonomy" id="48144"/>
    <lineage>
        <taxon>Eukaryota</taxon>
        <taxon>Metazoa</taxon>
        <taxon>Ecdysozoa</taxon>
        <taxon>Arthropoda</taxon>
        <taxon>Crustacea</taxon>
        <taxon>Multicrustacea</taxon>
        <taxon>Malacostraca</taxon>
        <taxon>Eumalacostraca</taxon>
        <taxon>Eucarida</taxon>
        <taxon>Euphausiacea</taxon>
        <taxon>Euphausiidae</taxon>
        <taxon>Meganyctiphanes</taxon>
    </lineage>
</organism>
<evidence type="ECO:0000313" key="1">
    <source>
        <dbReference type="EMBL" id="CAL4252915.1"/>
    </source>
</evidence>
<protein>
    <submittedName>
        <fullName evidence="1">Uncharacterized protein</fullName>
    </submittedName>
</protein>
<feature type="non-terminal residue" evidence="1">
    <location>
        <position position="1"/>
    </location>
</feature>
<reference evidence="1 2" key="1">
    <citation type="submission" date="2024-05" db="EMBL/GenBank/DDBJ databases">
        <authorList>
            <person name="Wallberg A."/>
        </authorList>
    </citation>
    <scope>NUCLEOTIDE SEQUENCE [LARGE SCALE GENOMIC DNA]</scope>
</reference>
<keyword evidence="2" id="KW-1185">Reference proteome</keyword>
<comment type="caution">
    <text evidence="1">The sequence shown here is derived from an EMBL/GenBank/DDBJ whole genome shotgun (WGS) entry which is preliminary data.</text>
</comment>
<dbReference type="Proteomes" id="UP001497623">
    <property type="component" value="Unassembled WGS sequence"/>
</dbReference>
<dbReference type="AlphaFoldDB" id="A0AAV2SYE9"/>
<evidence type="ECO:0000313" key="2">
    <source>
        <dbReference type="Proteomes" id="UP001497623"/>
    </source>
</evidence>
<proteinExistence type="predicted"/>
<gene>
    <name evidence="1" type="ORF">MNOR_LOCUS41878</name>
</gene>
<sequence length="284" mass="32764">HRISVNSENPRVKGLLHKTTLLEEFYACAQIAIKEIIPSLDSRLTIILPGIQRIGCGICLSMVWYGKDYPILIIKTDLVPAIKTPRPRNFLHPPLTHKLNLAEHLKSAYIVQTFIGEGEYRTATTLFEQQVFLEPSLKSQRFVFLIAKLIVSKLKTEKWAPIHLKERLKYFDSRTFKIPVPSGFLLKSAFFYELENHPNPNDWKANCVVDRLIGMFKSMCKFEENDMSRLEGKEDHLYPSMIKNYFSPTTQPAETGFSAPYLANFLEQNKERLILKETCSETTH</sequence>
<accession>A0AAV2SYE9</accession>
<name>A0AAV2SYE9_MEGNR</name>